<dbReference type="OrthoDB" id="4757095at2759"/>
<keyword evidence="3" id="KW-1185">Reference proteome</keyword>
<dbReference type="EMBL" id="ML986624">
    <property type="protein sequence ID" value="KAF2263610.1"/>
    <property type="molecule type" value="Genomic_DNA"/>
</dbReference>
<dbReference type="PANTHER" id="PTHR38790">
    <property type="entry name" value="2EXR DOMAIN-CONTAINING PROTEIN-RELATED"/>
    <property type="match status" value="1"/>
</dbReference>
<dbReference type="AlphaFoldDB" id="A0A9P4MZE6"/>
<proteinExistence type="predicted"/>
<evidence type="ECO:0000313" key="2">
    <source>
        <dbReference type="EMBL" id="KAF2263610.1"/>
    </source>
</evidence>
<dbReference type="Pfam" id="PF24864">
    <property type="entry name" value="DUF7730"/>
    <property type="match status" value="1"/>
</dbReference>
<dbReference type="InterPro" id="IPR056632">
    <property type="entry name" value="DUF7730"/>
</dbReference>
<gene>
    <name evidence="2" type="ORF">CC78DRAFT_581326</name>
</gene>
<organism evidence="2 3">
    <name type="scientific">Lojkania enalia</name>
    <dbReference type="NCBI Taxonomy" id="147567"/>
    <lineage>
        <taxon>Eukaryota</taxon>
        <taxon>Fungi</taxon>
        <taxon>Dikarya</taxon>
        <taxon>Ascomycota</taxon>
        <taxon>Pezizomycotina</taxon>
        <taxon>Dothideomycetes</taxon>
        <taxon>Pleosporomycetidae</taxon>
        <taxon>Pleosporales</taxon>
        <taxon>Pleosporales incertae sedis</taxon>
        <taxon>Lojkania</taxon>
    </lineage>
</organism>
<reference evidence="3" key="1">
    <citation type="journal article" date="2020" name="Stud. Mycol.">
        <title>101 Dothideomycetes genomes: A test case for predicting lifestyles and emergence of pathogens.</title>
        <authorList>
            <person name="Haridas S."/>
            <person name="Albert R."/>
            <person name="Binder M."/>
            <person name="Bloem J."/>
            <person name="LaButti K."/>
            <person name="Salamov A."/>
            <person name="Andreopoulos B."/>
            <person name="Baker S."/>
            <person name="Barry K."/>
            <person name="Bills G."/>
            <person name="Bluhm B."/>
            <person name="Cannon C."/>
            <person name="Castanera R."/>
            <person name="Culley D."/>
            <person name="Daum C."/>
            <person name="Ezra D."/>
            <person name="Gonzalez J."/>
            <person name="Henrissat B."/>
            <person name="Kuo A."/>
            <person name="Liang C."/>
            <person name="Lipzen A."/>
            <person name="Lutzoni F."/>
            <person name="Magnuson J."/>
            <person name="Mondo S."/>
            <person name="Nolan M."/>
            <person name="Ohm R."/>
            <person name="Pangilinan J."/>
            <person name="Park H.-J."/>
            <person name="Ramirez L."/>
            <person name="Alfaro M."/>
            <person name="Sun H."/>
            <person name="Tritt A."/>
            <person name="Yoshinaga Y."/>
            <person name="Zwiers L.-H."/>
            <person name="Turgeon B."/>
            <person name="Goodwin S."/>
            <person name="Spatafora J."/>
            <person name="Crous P."/>
            <person name="Grigoriev I."/>
        </authorList>
    </citation>
    <scope>NUCLEOTIDE SEQUENCE [LARGE SCALE GENOMIC DNA]</scope>
    <source>
        <strain evidence="3">CBS 304.66</strain>
    </source>
</reference>
<sequence length="339" mass="39789">MASEQGTERKLFARNRSATSNLMKARGFLSLPGELRNRIYDYYFEEDFRIEVAAKGTRLMYRVPKFMKLCLGIVNKATVYMHQERLQETTPRTLRMPRRLGRYKRIDGIVTDWSTSLCALVLVCKKVYYEAILFLYQNPTFVFAAPRRILNFLEFVQEDALGFIKKLQLHYNTYGSPFQAKDDTWASKHLCTWTTACKAASKKLVNLQKLEIWLKVNENPLCFDLRREWLKPLLQFRRLGNHKKAVADKETFPAREIHNHKRLRDVKVHFRTYWTGPQHFPQISELADASSDLHHLFAEAIVLAILGSSEEEAMSGFKKAWEGKYSRWRHHLNYSATGW</sequence>
<comment type="caution">
    <text evidence="2">The sequence shown here is derived from an EMBL/GenBank/DDBJ whole genome shotgun (WGS) entry which is preliminary data.</text>
</comment>
<feature type="domain" description="DUF7730" evidence="1">
    <location>
        <begin position="28"/>
        <end position="215"/>
    </location>
</feature>
<evidence type="ECO:0000259" key="1">
    <source>
        <dbReference type="Pfam" id="PF24864"/>
    </source>
</evidence>
<dbReference type="PANTHER" id="PTHR38790:SF8">
    <property type="entry name" value="F-BOX DOMAIN-CONTAINING PROTEIN"/>
    <property type="match status" value="1"/>
</dbReference>
<dbReference type="Proteomes" id="UP000800093">
    <property type="component" value="Unassembled WGS sequence"/>
</dbReference>
<evidence type="ECO:0000313" key="3">
    <source>
        <dbReference type="Proteomes" id="UP000800093"/>
    </source>
</evidence>
<accession>A0A9P4MZE6</accession>
<name>A0A9P4MZE6_9PLEO</name>
<protein>
    <recommendedName>
        <fullName evidence="1">DUF7730 domain-containing protein</fullName>
    </recommendedName>
</protein>